<comment type="function">
    <text evidence="8 9">This protein is involved in the repair of mismatches in DNA. It is possible that it carries out the mismatch recognition step. This protein has a weak ATPase activity.</text>
</comment>
<dbReference type="FunFam" id="3.40.50.300:FF:000870">
    <property type="entry name" value="MutS protein homolog 4"/>
    <property type="match status" value="1"/>
</dbReference>
<dbReference type="OrthoDB" id="9802448at2"/>
<dbReference type="InterPro" id="IPR017261">
    <property type="entry name" value="DNA_mismatch_repair_MutS/MSH"/>
</dbReference>
<dbReference type="NCBIfam" id="TIGR01070">
    <property type="entry name" value="mutS1"/>
    <property type="match status" value="1"/>
</dbReference>
<evidence type="ECO:0000259" key="12">
    <source>
        <dbReference type="PROSITE" id="PS00486"/>
    </source>
</evidence>
<evidence type="ECO:0000256" key="1">
    <source>
        <dbReference type="ARBA" id="ARBA00006271"/>
    </source>
</evidence>
<keyword evidence="4 9" id="KW-0227">DNA damage</keyword>
<dbReference type="AlphaFoldDB" id="A0A432MG76"/>
<evidence type="ECO:0000313" key="14">
    <source>
        <dbReference type="Proteomes" id="UP000280296"/>
    </source>
</evidence>
<accession>A0A432MG76</accession>
<keyword evidence="3 9" id="KW-0547">Nucleotide-binding</keyword>
<keyword evidence="6 9" id="KW-0238">DNA-binding</keyword>
<gene>
    <name evidence="9 13" type="primary">mutS</name>
    <name evidence="13" type="ORF">TsocGM_18010</name>
</gene>
<dbReference type="EMBL" id="RYZH01000038">
    <property type="protein sequence ID" value="RUL85607.1"/>
    <property type="molecule type" value="Genomic_DNA"/>
</dbReference>
<dbReference type="InterPro" id="IPR005748">
    <property type="entry name" value="DNA_mismatch_repair_MutS"/>
</dbReference>
<dbReference type="GO" id="GO:0006298">
    <property type="term" value="P:mismatch repair"/>
    <property type="evidence" value="ECO:0007669"/>
    <property type="project" value="UniProtKB-UniRule"/>
</dbReference>
<dbReference type="CDD" id="cd03284">
    <property type="entry name" value="ABC_MutS1"/>
    <property type="match status" value="1"/>
</dbReference>
<dbReference type="InterPro" id="IPR036187">
    <property type="entry name" value="DNA_mismatch_repair_MutS_sf"/>
</dbReference>
<reference evidence="13 14" key="1">
    <citation type="submission" date="2018-12" db="EMBL/GenBank/DDBJ databases">
        <authorList>
            <person name="Toschakov S.V."/>
        </authorList>
    </citation>
    <scope>NUCLEOTIDE SEQUENCE [LARGE SCALE GENOMIC DNA]</scope>
    <source>
        <strain evidence="13 14">GM2012</strain>
    </source>
</reference>
<dbReference type="PIRSF" id="PIRSF037677">
    <property type="entry name" value="DNA_mis_repair_Msh6"/>
    <property type="match status" value="1"/>
</dbReference>
<dbReference type="GO" id="GO:0140664">
    <property type="term" value="F:ATP-dependent DNA damage sensor activity"/>
    <property type="evidence" value="ECO:0007669"/>
    <property type="project" value="InterPro"/>
</dbReference>
<reference evidence="13 14" key="2">
    <citation type="submission" date="2019-01" db="EMBL/GenBank/DDBJ databases">
        <title>Tautonia sociabilis, a novel thermotolerant planctomycete of Isosphaeraceae family, isolated from a 4000 m deep subterranean habitat.</title>
        <authorList>
            <person name="Kovaleva O.L."/>
            <person name="Elcheninov A.G."/>
            <person name="Van Heerden E."/>
            <person name="Toshchakov S.V."/>
            <person name="Novikov A."/>
            <person name="Bonch-Osmolovskaya E.A."/>
            <person name="Kublanov I.V."/>
        </authorList>
    </citation>
    <scope>NUCLEOTIDE SEQUENCE [LARGE SCALE GENOMIC DNA]</scope>
    <source>
        <strain evidence="13 14">GM2012</strain>
    </source>
</reference>
<evidence type="ECO:0000256" key="4">
    <source>
        <dbReference type="ARBA" id="ARBA00022763"/>
    </source>
</evidence>
<feature type="domain" description="DNA mismatch repair proteins mutS family" evidence="12">
    <location>
        <begin position="696"/>
        <end position="712"/>
    </location>
</feature>
<dbReference type="InterPro" id="IPR007696">
    <property type="entry name" value="DNA_mismatch_repair_MutS_core"/>
</dbReference>
<dbReference type="SUPFAM" id="SSF48334">
    <property type="entry name" value="DNA repair protein MutS, domain III"/>
    <property type="match status" value="1"/>
</dbReference>
<keyword evidence="5 9" id="KW-0067">ATP-binding</keyword>
<dbReference type="Pfam" id="PF05190">
    <property type="entry name" value="MutS_IV"/>
    <property type="match status" value="1"/>
</dbReference>
<dbReference type="PROSITE" id="PS00486">
    <property type="entry name" value="DNA_MISMATCH_REPAIR_2"/>
    <property type="match status" value="1"/>
</dbReference>
<dbReference type="GO" id="GO:0003684">
    <property type="term" value="F:damaged DNA binding"/>
    <property type="evidence" value="ECO:0007669"/>
    <property type="project" value="UniProtKB-UniRule"/>
</dbReference>
<dbReference type="InterPro" id="IPR036678">
    <property type="entry name" value="MutS_con_dom_sf"/>
</dbReference>
<evidence type="ECO:0000256" key="2">
    <source>
        <dbReference type="ARBA" id="ARBA00021982"/>
    </source>
</evidence>
<dbReference type="Pfam" id="PF01624">
    <property type="entry name" value="MutS_I"/>
    <property type="match status" value="1"/>
</dbReference>
<name>A0A432MG76_9BACT</name>
<dbReference type="InterPro" id="IPR027417">
    <property type="entry name" value="P-loop_NTPase"/>
</dbReference>
<comment type="similarity">
    <text evidence="1 9 10">Belongs to the DNA mismatch repair MutS family.</text>
</comment>
<keyword evidence="14" id="KW-1185">Reference proteome</keyword>
<evidence type="ECO:0000256" key="3">
    <source>
        <dbReference type="ARBA" id="ARBA00022741"/>
    </source>
</evidence>
<dbReference type="Gene3D" id="3.40.1170.10">
    <property type="entry name" value="DNA repair protein MutS, domain I"/>
    <property type="match status" value="1"/>
</dbReference>
<feature type="region of interest" description="Disordered" evidence="11">
    <location>
        <begin position="812"/>
        <end position="842"/>
    </location>
</feature>
<dbReference type="Gene3D" id="1.10.1420.10">
    <property type="match status" value="2"/>
</dbReference>
<dbReference type="Proteomes" id="UP000280296">
    <property type="component" value="Unassembled WGS sequence"/>
</dbReference>
<dbReference type="Pfam" id="PF05188">
    <property type="entry name" value="MutS_II"/>
    <property type="match status" value="1"/>
</dbReference>
<dbReference type="SUPFAM" id="SSF53150">
    <property type="entry name" value="DNA repair protein MutS, domain II"/>
    <property type="match status" value="1"/>
</dbReference>
<dbReference type="Gene3D" id="3.40.50.300">
    <property type="entry name" value="P-loop containing nucleotide triphosphate hydrolases"/>
    <property type="match status" value="1"/>
</dbReference>
<comment type="caution">
    <text evidence="13">The sequence shown here is derived from an EMBL/GenBank/DDBJ whole genome shotgun (WGS) entry which is preliminary data.</text>
</comment>
<dbReference type="InterPro" id="IPR007860">
    <property type="entry name" value="DNA_mmatch_repair_MutS_con_dom"/>
</dbReference>
<dbReference type="PANTHER" id="PTHR11361">
    <property type="entry name" value="DNA MISMATCH REPAIR PROTEIN MUTS FAMILY MEMBER"/>
    <property type="match status" value="1"/>
</dbReference>
<protein>
    <recommendedName>
        <fullName evidence="2 9">DNA mismatch repair protein MutS</fullName>
    </recommendedName>
</protein>
<dbReference type="Pfam" id="PF00488">
    <property type="entry name" value="MutS_V"/>
    <property type="match status" value="1"/>
</dbReference>
<dbReference type="InterPro" id="IPR007695">
    <property type="entry name" value="DNA_mismatch_repair_MutS-lik_N"/>
</dbReference>
<dbReference type="Pfam" id="PF05192">
    <property type="entry name" value="MutS_III"/>
    <property type="match status" value="1"/>
</dbReference>
<dbReference type="SUPFAM" id="SSF55271">
    <property type="entry name" value="DNA repair protein MutS, domain I"/>
    <property type="match status" value="1"/>
</dbReference>
<sequence length="884" mass="96861">MSDPASTPMMQQYRELKARDPDALLLFRMGDFYEMFGEDAERASALLGIALTSRDKGPDAIPMAGFPHPALESYLARIVAAGLRAAVCEQVEDARFAKGLVRREVVRVVTPGTLTDDALLDPRAANYLAAVVERKGKLGLAWVELSTGRFCLCEVQRRELLDELARLDPAEVLVSETALDAPWVRLIRQQAPTLPVTCRPSWDFQPEEARGKLFDHFGVTTLSGFGLDDDAVEVAAAGALLSYLRDTQKSALGHLTRLVPHRRGRTLLLDETTRRSLELTRTLREGKREGSLLAVVDRTCTPMGARLLCEWLTAPLTDLEAITRRHAAVAELLADPALRADLRAALDRAHDLERLAARAATLRASPRDLSCLAKTLGLLPRIKARLAERGSPLLNELEQALELCPEIRAGIEQALVDDPPLALKEGGLIREGYHPTLDELREIARGGKSWIARYQAEQVQRTGIGGLKVGFNKVFGYYIEITHAQAAGKRLPDDYVRKQTIKNGERYITPELKEYEDKVLRAEERARDLEYELFVTLRDRVAAEAPRLVQAGAVLSQIDVLCGLAELAARHGYCRPEMVSDPVLDIEDGRHPVLDALMPHGAFVPNDVALGPDDGLIVILTGPNMAGKSTYIRQVALIAILAQMGGFVPAKSARIGVVDRIFARVGASDELSRGQSTFMVEMTETANILNNATARSLVILDEIGRGTSTFDGVSLAWAIAEHLHDVVGCRTLFATHYHELVDLEHSRPRLRNRNVAVRERDGEVVFLHRIVPGGADQSYGIHVARLAGVPAPVLERARAILAYLERHHGTEQLDGAGDVSSPPAPSPSGPDPRKVQTGRAIQGSLFAALPDPMLDELRAVDPSRLSPEEAITLLRRLKELAGPS</sequence>
<dbReference type="SMART" id="SM00534">
    <property type="entry name" value="MUTSac"/>
    <property type="match status" value="1"/>
</dbReference>
<evidence type="ECO:0000313" key="13">
    <source>
        <dbReference type="EMBL" id="RUL85607.1"/>
    </source>
</evidence>
<dbReference type="Gene3D" id="3.30.420.110">
    <property type="entry name" value="MutS, connector domain"/>
    <property type="match status" value="1"/>
</dbReference>
<dbReference type="InterPro" id="IPR000432">
    <property type="entry name" value="DNA_mismatch_repair_MutS_C"/>
</dbReference>
<evidence type="ECO:0000256" key="9">
    <source>
        <dbReference type="HAMAP-Rule" id="MF_00096"/>
    </source>
</evidence>
<dbReference type="FunFam" id="3.40.1170.10:FF:000001">
    <property type="entry name" value="DNA mismatch repair protein MutS"/>
    <property type="match status" value="1"/>
</dbReference>
<evidence type="ECO:0000256" key="7">
    <source>
        <dbReference type="ARBA" id="ARBA00023204"/>
    </source>
</evidence>
<proteinExistence type="inferred from homology"/>
<dbReference type="SUPFAM" id="SSF52540">
    <property type="entry name" value="P-loop containing nucleoside triphosphate hydrolases"/>
    <property type="match status" value="1"/>
</dbReference>
<dbReference type="InterPro" id="IPR045076">
    <property type="entry name" value="MutS"/>
</dbReference>
<dbReference type="GO" id="GO:0005524">
    <property type="term" value="F:ATP binding"/>
    <property type="evidence" value="ECO:0007669"/>
    <property type="project" value="UniProtKB-UniRule"/>
</dbReference>
<evidence type="ECO:0000256" key="8">
    <source>
        <dbReference type="ARBA" id="ARBA00024647"/>
    </source>
</evidence>
<dbReference type="GO" id="GO:0005829">
    <property type="term" value="C:cytosol"/>
    <property type="evidence" value="ECO:0007669"/>
    <property type="project" value="TreeGrafter"/>
</dbReference>
<feature type="binding site" evidence="9">
    <location>
        <begin position="622"/>
        <end position="629"/>
    </location>
    <ligand>
        <name>ATP</name>
        <dbReference type="ChEBI" id="CHEBI:30616"/>
    </ligand>
</feature>
<dbReference type="HAMAP" id="MF_00096">
    <property type="entry name" value="MutS"/>
    <property type="match status" value="1"/>
</dbReference>
<dbReference type="InterPro" id="IPR007861">
    <property type="entry name" value="DNA_mismatch_repair_MutS_clamp"/>
</dbReference>
<keyword evidence="7 9" id="KW-0234">DNA repair</keyword>
<dbReference type="PANTHER" id="PTHR11361:SF34">
    <property type="entry name" value="DNA MISMATCH REPAIR PROTEIN MSH1, MITOCHONDRIAL"/>
    <property type="match status" value="1"/>
</dbReference>
<evidence type="ECO:0000256" key="10">
    <source>
        <dbReference type="RuleBase" id="RU003756"/>
    </source>
</evidence>
<dbReference type="FunFam" id="1.10.1420.10:FF:000001">
    <property type="entry name" value="DNA mismatch repair protein MutS"/>
    <property type="match status" value="1"/>
</dbReference>
<evidence type="ECO:0000256" key="6">
    <source>
        <dbReference type="ARBA" id="ARBA00023125"/>
    </source>
</evidence>
<organism evidence="13 14">
    <name type="scientific">Tautonia sociabilis</name>
    <dbReference type="NCBI Taxonomy" id="2080755"/>
    <lineage>
        <taxon>Bacteria</taxon>
        <taxon>Pseudomonadati</taxon>
        <taxon>Planctomycetota</taxon>
        <taxon>Planctomycetia</taxon>
        <taxon>Isosphaerales</taxon>
        <taxon>Isosphaeraceae</taxon>
        <taxon>Tautonia</taxon>
    </lineage>
</organism>
<dbReference type="NCBIfam" id="NF003810">
    <property type="entry name" value="PRK05399.1"/>
    <property type="match status" value="1"/>
</dbReference>
<evidence type="ECO:0000256" key="11">
    <source>
        <dbReference type="SAM" id="MobiDB-lite"/>
    </source>
</evidence>
<evidence type="ECO:0000256" key="5">
    <source>
        <dbReference type="ARBA" id="ARBA00022840"/>
    </source>
</evidence>
<dbReference type="SMART" id="SM00533">
    <property type="entry name" value="MUTSd"/>
    <property type="match status" value="1"/>
</dbReference>
<dbReference type="InterPro" id="IPR016151">
    <property type="entry name" value="DNA_mismatch_repair_MutS_N"/>
</dbReference>
<dbReference type="GO" id="GO:0030983">
    <property type="term" value="F:mismatched DNA binding"/>
    <property type="evidence" value="ECO:0007669"/>
    <property type="project" value="InterPro"/>
</dbReference>